<evidence type="ECO:0000313" key="2">
    <source>
        <dbReference type="Proteomes" id="UP000014540"/>
    </source>
</evidence>
<sequence>MEGSIDSTKVVFVGTRKNDSRQIQLNRKRIFGYVPYPVKKGKFLLHGFISNPEEPIVKQEKRTLLFFSLILSYEREGTGVSTMKVMKTIFVLLAVVGLNLSLFAQNQQQGGGQQNQQEAKAAADKIDELLKGELVPEDDDKNLTEEQKRRKKVIQEQEAVWKNPDFKGYDKNFQELHQLSKAFANNKFRLALTSYQSGVNTILKMREAVEQYRKEEAEKKRLDEKWYWQKVDRKAREDRVVSRLKLEAKQQALNYFTKSINHLDEIKNPDLRERAEFKRLLSDVYRSWIITEYDLQNLPQCIPILELYIEVDENEKEYPAHKYLASCYAFEENMIKKYGGASEDQMFKFRHKKNIHLLRATELKYGKDSPEYKHIVALINKDEVISVRP</sequence>
<keyword evidence="2" id="KW-1185">Reference proteome</keyword>
<name>S3V9I1_9LEPT</name>
<dbReference type="Proteomes" id="UP000014540">
    <property type="component" value="Unassembled WGS sequence"/>
</dbReference>
<comment type="caution">
    <text evidence="1">The sequence shown here is derived from an EMBL/GenBank/DDBJ whole genome shotgun (WGS) entry which is preliminary data.</text>
</comment>
<dbReference type="AlphaFoldDB" id="S3V9I1"/>
<organism evidence="1 2">
    <name type="scientific">Leptospira fainei serovar Hurstbridge str. BUT 6</name>
    <dbReference type="NCBI Taxonomy" id="1193011"/>
    <lineage>
        <taxon>Bacteria</taxon>
        <taxon>Pseudomonadati</taxon>
        <taxon>Spirochaetota</taxon>
        <taxon>Spirochaetia</taxon>
        <taxon>Leptospirales</taxon>
        <taxon>Leptospiraceae</taxon>
        <taxon>Leptospira</taxon>
    </lineage>
</organism>
<dbReference type="NCBIfam" id="NF047448">
    <property type="entry name" value="flagella_FcpA"/>
    <property type="match status" value="1"/>
</dbReference>
<protein>
    <submittedName>
        <fullName evidence="1">Uncharacterized protein</fullName>
    </submittedName>
</protein>
<gene>
    <name evidence="1" type="ORF">LEP1GSC058_3081</name>
</gene>
<dbReference type="InterPro" id="IPR058091">
    <property type="entry name" value="FcpA"/>
</dbReference>
<evidence type="ECO:0000313" key="1">
    <source>
        <dbReference type="EMBL" id="EPG73050.1"/>
    </source>
</evidence>
<accession>S3V9I1</accession>
<reference evidence="1" key="1">
    <citation type="submission" date="2013-04" db="EMBL/GenBank/DDBJ databases">
        <authorList>
            <person name="Harkins D.M."/>
            <person name="Durkin A.S."/>
            <person name="Selengut J.D."/>
            <person name="Sanka R."/>
            <person name="DePew J."/>
            <person name="Purushe J."/>
            <person name="Ahmed A."/>
            <person name="van der Linden H."/>
            <person name="Goris M.G.A."/>
            <person name="Hartskeerl R.A."/>
            <person name="Vinetz J.M."/>
            <person name="Sutton G.G."/>
            <person name="Nelson W.C."/>
            <person name="Fouts D.E."/>
        </authorList>
    </citation>
    <scope>NUCLEOTIDE SEQUENCE [LARGE SCALE GENOMIC DNA]</scope>
    <source>
        <strain evidence="1">BUT 6</strain>
    </source>
</reference>
<dbReference type="EMBL" id="AKWZ02000010">
    <property type="protein sequence ID" value="EPG73050.1"/>
    <property type="molecule type" value="Genomic_DNA"/>
</dbReference>
<dbReference type="STRING" id="1193011.LEP1GSC058_3081"/>
<proteinExistence type="predicted"/>